<reference evidence="5" key="1">
    <citation type="journal article" date="2020" name="Nat. Commun.">
        <title>Large-scale genome sequencing of mycorrhizal fungi provides insights into the early evolution of symbiotic traits.</title>
        <authorList>
            <person name="Miyauchi S."/>
            <person name="Kiss E."/>
            <person name="Kuo A."/>
            <person name="Drula E."/>
            <person name="Kohler A."/>
            <person name="Sanchez-Garcia M."/>
            <person name="Morin E."/>
            <person name="Andreopoulos B."/>
            <person name="Barry K.W."/>
            <person name="Bonito G."/>
            <person name="Buee M."/>
            <person name="Carver A."/>
            <person name="Chen C."/>
            <person name="Cichocki N."/>
            <person name="Clum A."/>
            <person name="Culley D."/>
            <person name="Crous P.W."/>
            <person name="Fauchery L."/>
            <person name="Girlanda M."/>
            <person name="Hayes R.D."/>
            <person name="Keri Z."/>
            <person name="LaButti K."/>
            <person name="Lipzen A."/>
            <person name="Lombard V."/>
            <person name="Magnuson J."/>
            <person name="Maillard F."/>
            <person name="Murat C."/>
            <person name="Nolan M."/>
            <person name="Ohm R.A."/>
            <person name="Pangilinan J."/>
            <person name="Pereira M.F."/>
            <person name="Perotto S."/>
            <person name="Peter M."/>
            <person name="Pfister S."/>
            <person name="Riley R."/>
            <person name="Sitrit Y."/>
            <person name="Stielow J.B."/>
            <person name="Szollosi G."/>
            <person name="Zifcakova L."/>
            <person name="Stursova M."/>
            <person name="Spatafora J.W."/>
            <person name="Tedersoo L."/>
            <person name="Vaario L.M."/>
            <person name="Yamada A."/>
            <person name="Yan M."/>
            <person name="Wang P."/>
            <person name="Xu J."/>
            <person name="Bruns T."/>
            <person name="Baldrian P."/>
            <person name="Vilgalys R."/>
            <person name="Dunand C."/>
            <person name="Henrissat B."/>
            <person name="Grigoriev I.V."/>
            <person name="Hibbett D."/>
            <person name="Nagy L.G."/>
            <person name="Martin F.M."/>
        </authorList>
    </citation>
    <scope>NUCLEOTIDE SEQUENCE</scope>
    <source>
        <strain evidence="5">UH-Tt-Lm1</strain>
    </source>
</reference>
<dbReference type="SMART" id="SM00273">
    <property type="entry name" value="ENTH"/>
    <property type="match status" value="1"/>
</dbReference>
<dbReference type="InterPro" id="IPR008942">
    <property type="entry name" value="ENTH_VHS"/>
</dbReference>
<dbReference type="PANTHER" id="PTHR22951:SF5">
    <property type="entry name" value="PHOSPHATIDYLINOSITOL-BINDING CLATHRIN ASSEMBLY PROTEIN LAP"/>
    <property type="match status" value="1"/>
</dbReference>
<evidence type="ECO:0000313" key="5">
    <source>
        <dbReference type="EMBL" id="KAF9778401.1"/>
    </source>
</evidence>
<keyword evidence="2" id="KW-0963">Cytoplasm</keyword>
<comment type="caution">
    <text evidence="5">The sequence shown here is derived from an EMBL/GenBank/DDBJ whole genome shotgun (WGS) entry which is preliminary data.</text>
</comment>
<proteinExistence type="predicted"/>
<name>A0A9P6L0W8_9AGAM</name>
<evidence type="ECO:0000313" key="6">
    <source>
        <dbReference type="Proteomes" id="UP000736335"/>
    </source>
</evidence>
<sequence length="970" mass="103337">MSSFDKVVKAACKPKAAVPKPKYLDALIAATYSEDGSVHDVCKALAPKFKEPNAIVVFKALLTLHKIIRDGATDNILAYLSSGDVLRLKNVAAPNWEGGLFTKHPDPRRQDDKTDDLRPGYNAPENLSNYATYLDTRIRAFRDLKHDAIRVQSETNRDLRNSAAIEDDALRRNGAPLSDRRKTIIGRKLRIMTVEKGLLRETKVVQRMVDALCECRFYLDNLDDGMNIMALRMLVEDLLILFQACNEGVVNVLEHYFEMSKVDATEALRLYRRFCKQAEKVVEFLGVAKKLQNLLNVPIPNLKHAPVSLVGSLEEYLNDPHFEQNRIEYKANKEAADKGTRNGGQSRGVTKKLDEPTPKQSGLSSPPPSTSNPPPKTSDATKAMQDFFSAIEEEQTTIFNPQTGSPSTVFFQQQPPAFNPFSQGGAFGTSPFQQPFGVQPQQTGFFVPQQTGFPAQSGYNPFGQHLQPQPTATPIHPQMTAINPFRQNTLDGTNGVHTQATGFNPSPFGPLPTNPSPFGPSPTYQGTSPFPVFVQNPEQQQQIPFNSASPFNTAQQPNTHSPFTLPHQIQQQLSQPPPLPQHPMNNMSVPPRPASAPLKTSSPEPIKPLVAQQTGSRNPFGIPTAPPPPVPKVPTLMELAMSKQQQLRQMQQQQQQPQNGQLGQASLTTSNPSTGSAMSSVASDFASLNFGNNKPVASSLSPQMTSTTNSSFSTDTLFSVSTQQTGATTSTVPSISVQPTGGLTSHTTGLGTFTGLKTFKPSSSFGASLLESLPPIPGSGPTTPAVTSETQGQLGSPPVSTVSSPGPTTTSSTTFGGVGGLGTPGLNLGLGNQNQPNGLNSTFGGSGLNTQPTGFGALNAQQPLTTGLGSGIGTGFSTTGFGSNLSTTTGTGSGGVGVGLGPQTNDVQETANPFRVMTMFPSSTFPPRLGGGLGPNPGFGGGLGGFNGTPFGQNPNTQPQPQQQQQGSLI</sequence>
<dbReference type="GO" id="GO:0048268">
    <property type="term" value="P:clathrin coat assembly"/>
    <property type="evidence" value="ECO:0007669"/>
    <property type="project" value="InterPro"/>
</dbReference>
<accession>A0A9P6L0W8</accession>
<dbReference type="OrthoDB" id="44015at2759"/>
<evidence type="ECO:0000256" key="2">
    <source>
        <dbReference type="ARBA" id="ARBA00022490"/>
    </source>
</evidence>
<evidence type="ECO:0000256" key="3">
    <source>
        <dbReference type="SAM" id="MobiDB-lite"/>
    </source>
</evidence>
<comment type="subcellular location">
    <subcellularLocation>
        <location evidence="1">Cytoplasm</location>
    </subcellularLocation>
</comment>
<dbReference type="GO" id="GO:0000149">
    <property type="term" value="F:SNARE binding"/>
    <property type="evidence" value="ECO:0007669"/>
    <property type="project" value="TreeGrafter"/>
</dbReference>
<feature type="region of interest" description="Disordered" evidence="3">
    <location>
        <begin position="332"/>
        <end position="380"/>
    </location>
</feature>
<dbReference type="InterPro" id="IPR014712">
    <property type="entry name" value="ANTH_dom_sf"/>
</dbReference>
<dbReference type="SUPFAM" id="SSF89009">
    <property type="entry name" value="GAT-like domain"/>
    <property type="match status" value="1"/>
</dbReference>
<feature type="compositionally biased region" description="Polar residues" evidence="3">
    <location>
        <begin position="665"/>
        <end position="679"/>
    </location>
</feature>
<feature type="compositionally biased region" description="Low complexity" evidence="3">
    <location>
        <begin position="565"/>
        <end position="574"/>
    </location>
</feature>
<feature type="compositionally biased region" description="Polar residues" evidence="3">
    <location>
        <begin position="544"/>
        <end position="562"/>
    </location>
</feature>
<dbReference type="FunFam" id="1.20.58.150:FF:000004">
    <property type="entry name" value="ENTH domain protein"/>
    <property type="match status" value="1"/>
</dbReference>
<dbReference type="GO" id="GO:0005905">
    <property type="term" value="C:clathrin-coated pit"/>
    <property type="evidence" value="ECO:0007669"/>
    <property type="project" value="TreeGrafter"/>
</dbReference>
<feature type="region of interest" description="Disordered" evidence="3">
    <location>
        <begin position="544"/>
        <end position="679"/>
    </location>
</feature>
<feature type="compositionally biased region" description="Low complexity" evidence="3">
    <location>
        <begin position="948"/>
        <end position="970"/>
    </location>
</feature>
<feature type="region of interest" description="Disordered" evidence="3">
    <location>
        <begin position="512"/>
        <end position="532"/>
    </location>
</feature>
<feature type="region of interest" description="Disordered" evidence="3">
    <location>
        <begin position="99"/>
        <end position="123"/>
    </location>
</feature>
<feature type="compositionally biased region" description="Polar residues" evidence="3">
    <location>
        <begin position="724"/>
        <end position="739"/>
    </location>
</feature>
<feature type="compositionally biased region" description="Pro residues" evidence="3">
    <location>
        <begin position="365"/>
        <end position="376"/>
    </location>
</feature>
<feature type="compositionally biased region" description="Basic and acidic residues" evidence="3">
    <location>
        <begin position="103"/>
        <end position="118"/>
    </location>
</feature>
<dbReference type="Pfam" id="PF07651">
    <property type="entry name" value="ANTH"/>
    <property type="match status" value="1"/>
</dbReference>
<dbReference type="GO" id="GO:0072583">
    <property type="term" value="P:clathrin-dependent endocytosis"/>
    <property type="evidence" value="ECO:0007669"/>
    <property type="project" value="InterPro"/>
</dbReference>
<dbReference type="EMBL" id="WIUZ02000023">
    <property type="protein sequence ID" value="KAF9778401.1"/>
    <property type="molecule type" value="Genomic_DNA"/>
</dbReference>
<feature type="compositionally biased region" description="Low complexity" evidence="3">
    <location>
        <begin position="794"/>
        <end position="815"/>
    </location>
</feature>
<dbReference type="PROSITE" id="PS50942">
    <property type="entry name" value="ENTH"/>
    <property type="match status" value="1"/>
</dbReference>
<keyword evidence="6" id="KW-1185">Reference proteome</keyword>
<gene>
    <name evidence="5" type="ORF">BJ322DRAFT_1214748</name>
</gene>
<evidence type="ECO:0000259" key="4">
    <source>
        <dbReference type="PROSITE" id="PS50942"/>
    </source>
</evidence>
<dbReference type="InterPro" id="IPR045192">
    <property type="entry name" value="AP180-like"/>
</dbReference>
<feature type="compositionally biased region" description="Low complexity" evidence="3">
    <location>
        <begin position="644"/>
        <end position="664"/>
    </location>
</feature>
<dbReference type="InterPro" id="IPR013809">
    <property type="entry name" value="ENTH"/>
</dbReference>
<dbReference type="AlphaFoldDB" id="A0A9P6L0W8"/>
<feature type="region of interest" description="Disordered" evidence="3">
    <location>
        <begin position="770"/>
        <end position="832"/>
    </location>
</feature>
<organism evidence="5 6">
    <name type="scientific">Thelephora terrestris</name>
    <dbReference type="NCBI Taxonomy" id="56493"/>
    <lineage>
        <taxon>Eukaryota</taxon>
        <taxon>Fungi</taxon>
        <taxon>Dikarya</taxon>
        <taxon>Basidiomycota</taxon>
        <taxon>Agaricomycotina</taxon>
        <taxon>Agaricomycetes</taxon>
        <taxon>Thelephorales</taxon>
        <taxon>Thelephoraceae</taxon>
        <taxon>Thelephora</taxon>
    </lineage>
</organism>
<evidence type="ECO:0000256" key="1">
    <source>
        <dbReference type="ARBA" id="ARBA00004496"/>
    </source>
</evidence>
<dbReference type="Proteomes" id="UP000736335">
    <property type="component" value="Unassembled WGS sequence"/>
</dbReference>
<dbReference type="CDD" id="cd16988">
    <property type="entry name" value="ANTH_N_YAP180"/>
    <property type="match status" value="1"/>
</dbReference>
<dbReference type="GO" id="GO:0006900">
    <property type="term" value="P:vesicle budding from membrane"/>
    <property type="evidence" value="ECO:0007669"/>
    <property type="project" value="TreeGrafter"/>
</dbReference>
<dbReference type="Gene3D" id="1.25.40.90">
    <property type="match status" value="1"/>
</dbReference>
<dbReference type="InterPro" id="IPR011417">
    <property type="entry name" value="ANTH_dom"/>
</dbReference>
<dbReference type="GO" id="GO:0005546">
    <property type="term" value="F:phosphatidylinositol-4,5-bisphosphate binding"/>
    <property type="evidence" value="ECO:0007669"/>
    <property type="project" value="TreeGrafter"/>
</dbReference>
<protein>
    <submittedName>
        <fullName evidence="5">ANTH-domain-containing protein</fullName>
    </submittedName>
</protein>
<feature type="region of interest" description="Disordered" evidence="3">
    <location>
        <begin position="929"/>
        <end position="970"/>
    </location>
</feature>
<dbReference type="GO" id="GO:0030136">
    <property type="term" value="C:clathrin-coated vesicle"/>
    <property type="evidence" value="ECO:0007669"/>
    <property type="project" value="InterPro"/>
</dbReference>
<feature type="region of interest" description="Disordered" evidence="3">
    <location>
        <begin position="724"/>
        <end position="743"/>
    </location>
</feature>
<feature type="domain" description="ENTH" evidence="4">
    <location>
        <begin position="1"/>
        <end position="148"/>
    </location>
</feature>
<dbReference type="GO" id="GO:0032050">
    <property type="term" value="F:clathrin heavy chain binding"/>
    <property type="evidence" value="ECO:0007669"/>
    <property type="project" value="TreeGrafter"/>
</dbReference>
<reference evidence="5" key="2">
    <citation type="submission" date="2020-11" db="EMBL/GenBank/DDBJ databases">
        <authorList>
            <consortium name="DOE Joint Genome Institute"/>
            <person name="Kuo A."/>
            <person name="Miyauchi S."/>
            <person name="Kiss E."/>
            <person name="Drula E."/>
            <person name="Kohler A."/>
            <person name="Sanchez-Garcia M."/>
            <person name="Andreopoulos B."/>
            <person name="Barry K.W."/>
            <person name="Bonito G."/>
            <person name="Buee M."/>
            <person name="Carver A."/>
            <person name="Chen C."/>
            <person name="Cichocki N."/>
            <person name="Clum A."/>
            <person name="Culley D."/>
            <person name="Crous P.W."/>
            <person name="Fauchery L."/>
            <person name="Girlanda M."/>
            <person name="Hayes R."/>
            <person name="Keri Z."/>
            <person name="Labutti K."/>
            <person name="Lipzen A."/>
            <person name="Lombard V."/>
            <person name="Magnuson J."/>
            <person name="Maillard F."/>
            <person name="Morin E."/>
            <person name="Murat C."/>
            <person name="Nolan M."/>
            <person name="Ohm R."/>
            <person name="Pangilinan J."/>
            <person name="Pereira M."/>
            <person name="Perotto S."/>
            <person name="Peter M."/>
            <person name="Riley R."/>
            <person name="Sitrit Y."/>
            <person name="Stielow B."/>
            <person name="Szollosi G."/>
            <person name="Zifcakova L."/>
            <person name="Stursova M."/>
            <person name="Spatafora J.W."/>
            <person name="Tedersoo L."/>
            <person name="Vaario L.-M."/>
            <person name="Yamada A."/>
            <person name="Yan M."/>
            <person name="Wang P."/>
            <person name="Xu J."/>
            <person name="Bruns T."/>
            <person name="Baldrian P."/>
            <person name="Vilgalys R."/>
            <person name="Henrissat B."/>
            <person name="Grigoriev I.V."/>
            <person name="Hibbett D."/>
            <person name="Nagy L.G."/>
            <person name="Martin F.M."/>
        </authorList>
    </citation>
    <scope>NUCLEOTIDE SEQUENCE</scope>
    <source>
        <strain evidence="5">UH-Tt-Lm1</strain>
    </source>
</reference>
<dbReference type="PANTHER" id="PTHR22951">
    <property type="entry name" value="CLATHRIN ASSEMBLY PROTEIN"/>
    <property type="match status" value="1"/>
</dbReference>
<dbReference type="Gene3D" id="1.20.58.150">
    <property type="entry name" value="ANTH domain"/>
    <property type="match status" value="1"/>
</dbReference>
<feature type="compositionally biased region" description="Gly residues" evidence="3">
    <location>
        <begin position="929"/>
        <end position="947"/>
    </location>
</feature>
<dbReference type="SUPFAM" id="SSF48464">
    <property type="entry name" value="ENTH/VHS domain"/>
    <property type="match status" value="1"/>
</dbReference>
<feature type="compositionally biased region" description="Polar residues" evidence="3">
    <location>
        <begin position="780"/>
        <end position="793"/>
    </location>
</feature>
<dbReference type="GO" id="GO:0005545">
    <property type="term" value="F:1-phosphatidylinositol binding"/>
    <property type="evidence" value="ECO:0007669"/>
    <property type="project" value="InterPro"/>
</dbReference>